<dbReference type="InterPro" id="IPR056518">
    <property type="entry name" value="HEAT_Ints3_C"/>
</dbReference>
<dbReference type="STRING" id="102285.A0A0R3TG92"/>
<protein>
    <submittedName>
        <fullName evidence="4">PUM-HD domain-containing protein</fullName>
    </submittedName>
</protein>
<gene>
    <name evidence="2" type="ORF">HNAJ_LOCUS6078</name>
</gene>
<reference evidence="2 3" key="2">
    <citation type="submission" date="2018-11" db="EMBL/GenBank/DDBJ databases">
        <authorList>
            <consortium name="Pathogen Informatics"/>
        </authorList>
    </citation>
    <scope>NUCLEOTIDE SEQUENCE [LARGE SCALE GENOMIC DNA]</scope>
</reference>
<dbReference type="WBParaSite" id="HNAJ_0000608301-mRNA-1">
    <property type="protein sequence ID" value="HNAJ_0000608301-mRNA-1"/>
    <property type="gene ID" value="HNAJ_0000608301"/>
</dbReference>
<accession>A0A0R3TG92</accession>
<dbReference type="AlphaFoldDB" id="A0A0R3TG92"/>
<sequence length="186" mass="21735">MNRNDAKREILLLLLTEIQIRQPRIGYHLLYFLTVRSDSTFVLCNLFFYCSFSNNINDEKMIAYKNFCASSENSSLLECLHRDLQLLAEDNGFLFCYLLPNIYNVFTSEIGNKARFIRLIVSQADSYQVNYLISEILRGHLNLFPRSDISEVLSRALGNTVYTRHNRRLNYRTRVSSPLPRHNGLL</sequence>
<dbReference type="Pfam" id="PF24566">
    <property type="entry name" value="HEAT_Ints3_C"/>
    <property type="match status" value="1"/>
</dbReference>
<evidence type="ECO:0000313" key="2">
    <source>
        <dbReference type="EMBL" id="VDO01938.1"/>
    </source>
</evidence>
<keyword evidence="3" id="KW-1185">Reference proteome</keyword>
<name>A0A0R3TG92_RODNA</name>
<organism evidence="4">
    <name type="scientific">Rodentolepis nana</name>
    <name type="common">Dwarf tapeworm</name>
    <name type="synonym">Hymenolepis nana</name>
    <dbReference type="NCBI Taxonomy" id="102285"/>
    <lineage>
        <taxon>Eukaryota</taxon>
        <taxon>Metazoa</taxon>
        <taxon>Spiralia</taxon>
        <taxon>Lophotrochozoa</taxon>
        <taxon>Platyhelminthes</taxon>
        <taxon>Cestoda</taxon>
        <taxon>Eucestoda</taxon>
        <taxon>Cyclophyllidea</taxon>
        <taxon>Hymenolepididae</taxon>
        <taxon>Rodentolepis</taxon>
    </lineage>
</organism>
<evidence type="ECO:0000313" key="3">
    <source>
        <dbReference type="Proteomes" id="UP000278807"/>
    </source>
</evidence>
<dbReference type="OrthoDB" id="2021145at2759"/>
<dbReference type="Proteomes" id="UP000278807">
    <property type="component" value="Unassembled WGS sequence"/>
</dbReference>
<reference evidence="4" key="1">
    <citation type="submission" date="2017-02" db="UniProtKB">
        <authorList>
            <consortium name="WormBaseParasite"/>
        </authorList>
    </citation>
    <scope>IDENTIFICATION</scope>
</reference>
<evidence type="ECO:0000259" key="1">
    <source>
        <dbReference type="Pfam" id="PF24566"/>
    </source>
</evidence>
<evidence type="ECO:0000313" key="4">
    <source>
        <dbReference type="WBParaSite" id="HNAJ_0000608301-mRNA-1"/>
    </source>
</evidence>
<feature type="domain" description="Ints3-like C-terminal" evidence="1">
    <location>
        <begin position="2"/>
        <end position="157"/>
    </location>
</feature>
<proteinExistence type="predicted"/>
<dbReference type="EMBL" id="UZAE01006004">
    <property type="protein sequence ID" value="VDO01938.1"/>
    <property type="molecule type" value="Genomic_DNA"/>
</dbReference>